<dbReference type="SUPFAM" id="SSF141371">
    <property type="entry name" value="PilZ domain-like"/>
    <property type="match status" value="1"/>
</dbReference>
<dbReference type="RefSeq" id="WP_144304175.1">
    <property type="nucleotide sequence ID" value="NZ_QMIE01000017.1"/>
</dbReference>
<feature type="domain" description="PilZ" evidence="1">
    <location>
        <begin position="4"/>
        <end position="98"/>
    </location>
</feature>
<evidence type="ECO:0000313" key="2">
    <source>
        <dbReference type="EMBL" id="TVM15405.1"/>
    </source>
</evidence>
<evidence type="ECO:0000313" key="3">
    <source>
        <dbReference type="Proteomes" id="UP000448292"/>
    </source>
</evidence>
<keyword evidence="3" id="KW-1185">Reference proteome</keyword>
<name>A0A7M3MBC1_9BACT</name>
<dbReference type="Gene3D" id="2.40.10.220">
    <property type="entry name" value="predicted glycosyltransferase like domains"/>
    <property type="match status" value="1"/>
</dbReference>
<dbReference type="EMBL" id="QMIE01000017">
    <property type="protein sequence ID" value="TVM15405.1"/>
    <property type="molecule type" value="Genomic_DNA"/>
</dbReference>
<proteinExistence type="predicted"/>
<comment type="caution">
    <text evidence="2">The sequence shown here is derived from an EMBL/GenBank/DDBJ whole genome shotgun (WGS) entry which is preliminary data.</text>
</comment>
<reference evidence="2 3" key="1">
    <citation type="submission" date="2018-06" db="EMBL/GenBank/DDBJ databases">
        <title>Complete genome of Desulfovibrio indonesiensis P37SLT.</title>
        <authorList>
            <person name="Crispim J.S."/>
            <person name="Vidigal P.M.P."/>
            <person name="Silva L.C.F."/>
            <person name="Laguardia C.N."/>
            <person name="Araujo L.C."/>
            <person name="Dias R.S."/>
            <person name="Sousa M.P."/>
            <person name="Paula S.O."/>
            <person name="Silva C."/>
        </authorList>
    </citation>
    <scope>NUCLEOTIDE SEQUENCE [LARGE SCALE GENOMIC DNA]</scope>
    <source>
        <strain evidence="2 3">P37SLT</strain>
    </source>
</reference>
<protein>
    <submittedName>
        <fullName evidence="2">PilZ domain-containing protein</fullName>
    </submittedName>
</protein>
<organism evidence="2 3">
    <name type="scientific">Oceanidesulfovibrio indonesiensis</name>
    <dbReference type="NCBI Taxonomy" id="54767"/>
    <lineage>
        <taxon>Bacteria</taxon>
        <taxon>Pseudomonadati</taxon>
        <taxon>Thermodesulfobacteriota</taxon>
        <taxon>Desulfovibrionia</taxon>
        <taxon>Desulfovibrionales</taxon>
        <taxon>Desulfovibrionaceae</taxon>
        <taxon>Oceanidesulfovibrio</taxon>
    </lineage>
</organism>
<dbReference type="Pfam" id="PF07238">
    <property type="entry name" value="PilZ"/>
    <property type="match status" value="1"/>
</dbReference>
<gene>
    <name evidence="2" type="ORF">DPQ33_15695</name>
</gene>
<dbReference type="GO" id="GO:0035438">
    <property type="term" value="F:cyclic-di-GMP binding"/>
    <property type="evidence" value="ECO:0007669"/>
    <property type="project" value="InterPro"/>
</dbReference>
<dbReference type="OrthoDB" id="370480at2"/>
<sequence>MSPRRRSRVETHFTALLTCNGRDIEVWTHDLSLTGMKVHLPEDEDILRVGDACRVRIPLAKGIEVFADAAVARTDEHRAALEFTAIEPESYPHLLNMVRYAAEDADAIEKEQVEIPFDDSAFEK</sequence>
<dbReference type="Proteomes" id="UP000448292">
    <property type="component" value="Unassembled WGS sequence"/>
</dbReference>
<accession>A0A7M3MBC1</accession>
<evidence type="ECO:0000259" key="1">
    <source>
        <dbReference type="Pfam" id="PF07238"/>
    </source>
</evidence>
<dbReference type="AlphaFoldDB" id="A0A7M3MBC1"/>
<dbReference type="InterPro" id="IPR009875">
    <property type="entry name" value="PilZ_domain"/>
</dbReference>